<reference evidence="3" key="1">
    <citation type="journal article" date="2020" name="mSystems">
        <title>Genome- and Community-Level Interaction Insights into Carbon Utilization and Element Cycling Functions of Hydrothermarchaeota in Hydrothermal Sediment.</title>
        <authorList>
            <person name="Zhou Z."/>
            <person name="Liu Y."/>
            <person name="Xu W."/>
            <person name="Pan J."/>
            <person name="Luo Z.H."/>
            <person name="Li M."/>
        </authorList>
    </citation>
    <scope>NUCLEOTIDE SEQUENCE [LARGE SCALE GENOMIC DNA]</scope>
    <source>
        <strain evidence="3">SpSt-613</strain>
    </source>
</reference>
<accession>A0A7C4I4D5</accession>
<evidence type="ECO:0000259" key="2">
    <source>
        <dbReference type="Pfam" id="PF01266"/>
    </source>
</evidence>
<dbReference type="GO" id="GO:0016491">
    <property type="term" value="F:oxidoreductase activity"/>
    <property type="evidence" value="ECO:0007669"/>
    <property type="project" value="UniProtKB-KW"/>
</dbReference>
<comment type="caution">
    <text evidence="3">The sequence shown here is derived from an EMBL/GenBank/DDBJ whole genome shotgun (WGS) entry which is preliminary data.</text>
</comment>
<gene>
    <name evidence="3" type="ORF">ENT82_07630</name>
</gene>
<dbReference type="Gene3D" id="3.30.9.10">
    <property type="entry name" value="D-Amino Acid Oxidase, subunit A, domain 2"/>
    <property type="match status" value="1"/>
</dbReference>
<dbReference type="Gene3D" id="3.50.50.60">
    <property type="entry name" value="FAD/NAD(P)-binding domain"/>
    <property type="match status" value="1"/>
</dbReference>
<evidence type="ECO:0000313" key="3">
    <source>
        <dbReference type="EMBL" id="HGN90973.1"/>
    </source>
</evidence>
<dbReference type="PANTHER" id="PTHR13847">
    <property type="entry name" value="SARCOSINE DEHYDROGENASE-RELATED"/>
    <property type="match status" value="1"/>
</dbReference>
<dbReference type="AlphaFoldDB" id="A0A7C4I4D5"/>
<dbReference type="Pfam" id="PF01266">
    <property type="entry name" value="DAO"/>
    <property type="match status" value="1"/>
</dbReference>
<name>A0A7C4I4D5_CALS0</name>
<dbReference type="InterPro" id="IPR006076">
    <property type="entry name" value="FAD-dep_OxRdtase"/>
</dbReference>
<proteinExistence type="predicted"/>
<dbReference type="EMBL" id="DTAD01000082">
    <property type="protein sequence ID" value="HGN90973.1"/>
    <property type="molecule type" value="Genomic_DNA"/>
</dbReference>
<dbReference type="PANTHER" id="PTHR13847:SF287">
    <property type="entry name" value="FAD-DEPENDENT OXIDOREDUCTASE DOMAIN-CONTAINING PROTEIN 1"/>
    <property type="match status" value="1"/>
</dbReference>
<dbReference type="InterPro" id="IPR036188">
    <property type="entry name" value="FAD/NAD-bd_sf"/>
</dbReference>
<feature type="domain" description="FAD dependent oxidoreductase" evidence="2">
    <location>
        <begin position="29"/>
        <end position="381"/>
    </location>
</feature>
<evidence type="ECO:0000256" key="1">
    <source>
        <dbReference type="ARBA" id="ARBA00023002"/>
    </source>
</evidence>
<keyword evidence="1" id="KW-0560">Oxidoreductase</keyword>
<protein>
    <submittedName>
        <fullName evidence="3">FAD-binding oxidoreductase</fullName>
    </submittedName>
</protein>
<dbReference type="SUPFAM" id="SSF51905">
    <property type="entry name" value="FAD/NAD(P)-binding domain"/>
    <property type="match status" value="1"/>
</dbReference>
<organism evidence="3">
    <name type="scientific">Caldiarchaeum subterraneum</name>
    <dbReference type="NCBI Taxonomy" id="311458"/>
    <lineage>
        <taxon>Archaea</taxon>
        <taxon>Nitrososphaerota</taxon>
        <taxon>Candidatus Caldarchaeales</taxon>
        <taxon>Candidatus Caldarchaeaceae</taxon>
        <taxon>Candidatus Caldarchaeum</taxon>
    </lineage>
</organism>
<sequence>MSAFWDECGKGLFLKVLNKCLARVCMRFDVVVVGGGSTGSSIAYYLASRGAGKIALVEKQRVGWGQTGRSTAVVRMHYSTEPLIRMALESWKILRDMEKAVGGPSGFTEVGFLIFAGPEDLDGLKRNVELQKKLGVETRLLDPEEVEEILPHVSTEGLAAAAYEPHSGYADPVTTAQTYASAAVREGLVLMEDCEVSSVRRQGRRILGLETSKGLLEADVVVNATGVWCNRFFEMTGVEMPVKIYREEIVVWKRPARFEGNHPVVGDLPNNYYMRPAGETQTYMGSINPDLSKPGRYATDFDLEERVGIETATKYGEAVSKRFPVMAEAGFAGGWVGLYDVTPDWLPVIGFSQDVENLFNAVGMSGHGFKLCPAIGILASDIIMGKKTSIIDPLFLHEKRFTEKRYATSSYRYGVIS</sequence>
<dbReference type="GO" id="GO:0005737">
    <property type="term" value="C:cytoplasm"/>
    <property type="evidence" value="ECO:0007669"/>
    <property type="project" value="TreeGrafter"/>
</dbReference>